<feature type="domain" description="C2H2-type" evidence="9">
    <location>
        <begin position="638"/>
        <end position="665"/>
    </location>
</feature>
<dbReference type="InterPro" id="IPR012934">
    <property type="entry name" value="Znf_AD"/>
</dbReference>
<dbReference type="GO" id="GO:0000977">
    <property type="term" value="F:RNA polymerase II transcription regulatory region sequence-specific DNA binding"/>
    <property type="evidence" value="ECO:0007669"/>
    <property type="project" value="TreeGrafter"/>
</dbReference>
<dbReference type="FunFam" id="3.30.160.60:FF:001498">
    <property type="entry name" value="Zinc finger protein 404"/>
    <property type="match status" value="1"/>
</dbReference>
<evidence type="ECO:0000256" key="8">
    <source>
        <dbReference type="SAM" id="MobiDB-lite"/>
    </source>
</evidence>
<dbReference type="InterPro" id="IPR013087">
    <property type="entry name" value="Znf_C2H2_type"/>
</dbReference>
<dbReference type="SMART" id="SM00614">
    <property type="entry name" value="ZnF_BED"/>
    <property type="match status" value="4"/>
</dbReference>
<evidence type="ECO:0000256" key="4">
    <source>
        <dbReference type="ARBA" id="ARBA00022771"/>
    </source>
</evidence>
<feature type="domain" description="C2H2-type" evidence="9">
    <location>
        <begin position="582"/>
        <end position="609"/>
    </location>
</feature>
<dbReference type="PROSITE" id="PS50808">
    <property type="entry name" value="ZF_BED"/>
    <property type="match status" value="2"/>
</dbReference>
<evidence type="ECO:0000313" key="12">
    <source>
        <dbReference type="Proteomes" id="UP001153712"/>
    </source>
</evidence>
<evidence type="ECO:0000256" key="5">
    <source>
        <dbReference type="ARBA" id="ARBA00022833"/>
    </source>
</evidence>
<feature type="domain" description="BED-type" evidence="10">
    <location>
        <begin position="278"/>
        <end position="324"/>
    </location>
</feature>
<dbReference type="PROSITE" id="PS00028">
    <property type="entry name" value="ZINC_FINGER_C2H2_1"/>
    <property type="match status" value="5"/>
</dbReference>
<feature type="domain" description="BED-type" evidence="10">
    <location>
        <begin position="4"/>
        <end position="50"/>
    </location>
</feature>
<dbReference type="Gene3D" id="3.30.160.60">
    <property type="entry name" value="Classic Zinc Finger"/>
    <property type="match status" value="6"/>
</dbReference>
<evidence type="ECO:0000259" key="10">
    <source>
        <dbReference type="PROSITE" id="PS50808"/>
    </source>
</evidence>
<evidence type="ECO:0000256" key="3">
    <source>
        <dbReference type="ARBA" id="ARBA00022737"/>
    </source>
</evidence>
<keyword evidence="5" id="KW-0862">Zinc</keyword>
<feature type="region of interest" description="Disordered" evidence="8">
    <location>
        <begin position="257"/>
        <end position="276"/>
    </location>
</feature>
<dbReference type="AlphaFoldDB" id="A0A9N9TBD6"/>
<evidence type="ECO:0000256" key="2">
    <source>
        <dbReference type="ARBA" id="ARBA00022723"/>
    </source>
</evidence>
<dbReference type="OrthoDB" id="6077919at2759"/>
<feature type="domain" description="C2H2-type" evidence="9">
    <location>
        <begin position="547"/>
        <end position="574"/>
    </location>
</feature>
<organism evidence="11 12">
    <name type="scientific">Phyllotreta striolata</name>
    <name type="common">Striped flea beetle</name>
    <name type="synonym">Crioceris striolata</name>
    <dbReference type="NCBI Taxonomy" id="444603"/>
    <lineage>
        <taxon>Eukaryota</taxon>
        <taxon>Metazoa</taxon>
        <taxon>Ecdysozoa</taxon>
        <taxon>Arthropoda</taxon>
        <taxon>Hexapoda</taxon>
        <taxon>Insecta</taxon>
        <taxon>Pterygota</taxon>
        <taxon>Neoptera</taxon>
        <taxon>Endopterygota</taxon>
        <taxon>Coleoptera</taxon>
        <taxon>Polyphaga</taxon>
        <taxon>Cucujiformia</taxon>
        <taxon>Chrysomeloidea</taxon>
        <taxon>Chrysomelidae</taxon>
        <taxon>Galerucinae</taxon>
        <taxon>Alticini</taxon>
        <taxon>Phyllotreta</taxon>
    </lineage>
</organism>
<protein>
    <submittedName>
        <fullName evidence="11">Uncharacterized protein</fullName>
    </submittedName>
</protein>
<dbReference type="FunFam" id="3.30.160.60:FF:000870">
    <property type="entry name" value="zinc finger protein 197 isoform X1"/>
    <property type="match status" value="1"/>
</dbReference>
<keyword evidence="2" id="KW-0479">Metal-binding</keyword>
<keyword evidence="3" id="KW-0677">Repeat</keyword>
<proteinExistence type="predicted"/>
<evidence type="ECO:0000313" key="11">
    <source>
        <dbReference type="EMBL" id="CAG9854981.1"/>
    </source>
</evidence>
<feature type="domain" description="C2H2-type" evidence="9">
    <location>
        <begin position="489"/>
        <end position="518"/>
    </location>
</feature>
<dbReference type="Pfam" id="PF02892">
    <property type="entry name" value="zf-BED"/>
    <property type="match status" value="3"/>
</dbReference>
<evidence type="ECO:0000259" key="9">
    <source>
        <dbReference type="PROSITE" id="PS50157"/>
    </source>
</evidence>
<dbReference type="InterPro" id="IPR003656">
    <property type="entry name" value="Znf_BED"/>
</dbReference>
<comment type="subcellular location">
    <subcellularLocation>
        <location evidence="1">Nucleus</location>
    </subcellularLocation>
</comment>
<keyword evidence="4 7" id="KW-0863">Zinc-finger</keyword>
<dbReference type="FunFam" id="3.30.160.60:FF:000100">
    <property type="entry name" value="Zinc finger 45-like"/>
    <property type="match status" value="1"/>
</dbReference>
<dbReference type="GO" id="GO:0008270">
    <property type="term" value="F:zinc ion binding"/>
    <property type="evidence" value="ECO:0007669"/>
    <property type="project" value="UniProtKB-KW"/>
</dbReference>
<sequence>MSNPKRSALWTVFTETHKADCIATCTICSQELSYRSTTSNLLKHLKRKHPGVNLGPNCAEDGPKEVEVVIERQSESDNRVESFKVEVKPVSEEETIDFIVLGSGRKASKEFECEDDYQEQLSNSYESLKNEEIENIENNPNPPINNAVNTEDDNFWNTQEHETEFRPTPEPDDNFDLKIANGYKRRSQIWNVFTEKPGSEYVALCNVCKLEFCYRSTTNNLKKHFQRKHPQISMAEKIELVKPEQEHSEVLIGLNIKTNSSDDETNDNKSIEKKSTKRPRSQIWNYFTKKKSVYTASCNICKKDLGYRTSTSNLKKHLNRRHPEVGFVKSEADELEEATQEIQFRTCLICLKNESPECKEFIQVNTSASEEKSYMNKIQELLNQPVDIDESHVVCQPCVDDLEKVLEFKSKILKAFEFWSKIDPETEPEEPAGLFEDDTNHTDYSDMEDGESLAKFTCSKCHKVFPSSSVMLKHACERLQRVKFFDNRFYCEHCGKDFPMKWKLTKHLKNCPNVSIKAFVCSMCDRQFKKAYHLREHMASHTGERNYSCNICGKTFQRSSSKHKHIRSHNAKPGEKSKKTPFLCTICGKSFPYSNGASRHMRVHLGERRHECNICLKRFSQTTHLKVHLRTHSGERPYNCLVCGRTFSLNASLRKHMRLHVGPAEYIKFSQLDTNMEENLTTLTSNIEANLEGNNLATLATNLGVMEGHLEDNLDGNMETEIGHTEVVGEDGLHVLTHHDIAIEGSHCAE</sequence>
<dbReference type="FunFam" id="3.30.160.60:FF:000250">
    <property type="entry name" value="zinc finger protein 197 isoform X1"/>
    <property type="match status" value="1"/>
</dbReference>
<gene>
    <name evidence="11" type="ORF">PHYEVI_LOCUS1441</name>
</gene>
<dbReference type="SMART" id="SM00868">
    <property type="entry name" value="zf-AD"/>
    <property type="match status" value="2"/>
</dbReference>
<keyword evidence="12" id="KW-1185">Reference proteome</keyword>
<dbReference type="EMBL" id="OU900094">
    <property type="protein sequence ID" value="CAG9854981.1"/>
    <property type="molecule type" value="Genomic_DNA"/>
</dbReference>
<dbReference type="SMART" id="SM00355">
    <property type="entry name" value="ZnF_C2H2"/>
    <property type="match status" value="10"/>
</dbReference>
<evidence type="ECO:0000256" key="7">
    <source>
        <dbReference type="PROSITE-ProRule" id="PRU00042"/>
    </source>
</evidence>
<dbReference type="Proteomes" id="UP001153712">
    <property type="component" value="Chromosome 1"/>
</dbReference>
<feature type="domain" description="C2H2-type" evidence="9">
    <location>
        <begin position="610"/>
        <end position="637"/>
    </location>
</feature>
<dbReference type="PROSITE" id="PS50157">
    <property type="entry name" value="ZINC_FINGER_C2H2_2"/>
    <property type="match status" value="6"/>
</dbReference>
<dbReference type="InterPro" id="IPR036236">
    <property type="entry name" value="Znf_C2H2_sf"/>
</dbReference>
<feature type="domain" description="C2H2-type" evidence="9">
    <location>
        <begin position="519"/>
        <end position="546"/>
    </location>
</feature>
<reference evidence="11" key="1">
    <citation type="submission" date="2022-01" db="EMBL/GenBank/DDBJ databases">
        <authorList>
            <person name="King R."/>
        </authorList>
    </citation>
    <scope>NUCLEOTIDE SEQUENCE</scope>
</reference>
<name>A0A9N9TBD6_PHYSR</name>
<keyword evidence="6" id="KW-0539">Nucleus</keyword>
<dbReference type="PANTHER" id="PTHR24409:SF295">
    <property type="entry name" value="AZ2-RELATED"/>
    <property type="match status" value="1"/>
</dbReference>
<accession>A0A9N9TBD6</accession>
<dbReference type="GO" id="GO:0000981">
    <property type="term" value="F:DNA-binding transcription factor activity, RNA polymerase II-specific"/>
    <property type="evidence" value="ECO:0007669"/>
    <property type="project" value="TreeGrafter"/>
</dbReference>
<dbReference type="Pfam" id="PF00096">
    <property type="entry name" value="zf-C2H2"/>
    <property type="match status" value="6"/>
</dbReference>
<dbReference type="SUPFAM" id="SSF57667">
    <property type="entry name" value="beta-beta-alpha zinc fingers"/>
    <property type="match status" value="7"/>
</dbReference>
<dbReference type="FunFam" id="3.30.160.60:FF:000145">
    <property type="entry name" value="Zinc finger protein 574"/>
    <property type="match status" value="1"/>
</dbReference>
<dbReference type="GO" id="GO:0005634">
    <property type="term" value="C:nucleus"/>
    <property type="evidence" value="ECO:0007669"/>
    <property type="project" value="UniProtKB-SubCell"/>
</dbReference>
<dbReference type="PANTHER" id="PTHR24409">
    <property type="entry name" value="ZINC FINGER PROTEIN 142"/>
    <property type="match status" value="1"/>
</dbReference>
<evidence type="ECO:0000256" key="1">
    <source>
        <dbReference type="ARBA" id="ARBA00004123"/>
    </source>
</evidence>
<evidence type="ECO:0000256" key="6">
    <source>
        <dbReference type="ARBA" id="ARBA00023242"/>
    </source>
</evidence>